<organism evidence="1 2">
    <name type="scientific">Shinella pollutisoli</name>
    <dbReference type="NCBI Taxonomy" id="2250594"/>
    <lineage>
        <taxon>Bacteria</taxon>
        <taxon>Pseudomonadati</taxon>
        <taxon>Pseudomonadota</taxon>
        <taxon>Alphaproteobacteria</taxon>
        <taxon>Hyphomicrobiales</taxon>
        <taxon>Rhizobiaceae</taxon>
        <taxon>Shinella</taxon>
    </lineage>
</organism>
<dbReference type="EMBL" id="JBHRSP010000025">
    <property type="protein sequence ID" value="MFC3074732.1"/>
    <property type="molecule type" value="Genomic_DNA"/>
</dbReference>
<sequence>MFGVRPFGSLSFGACPDPADWPTVFIGALEFTISTEYRIYAATEEWITGSDDIPADQPFSGALAQPLQFQRSIVGSDGFSGFVQGQGELVISNADGAYDFLPQFYALDGRDQQVRLGRADLPFRQWHVIFTGTATDSHIDETDFRISLQDYGYKLDVPLQTATYGGGGGVDGGADLAGKRKPRCFGYVSNAMPVLVRAQAQLYQVNDGPVRAVSAVYANGAALGHDGDYPSASALLAATITEGRYATCLAEGLFRIRFLLDGQVITCDVEGDASGSGFAATVGQVVRRILSLATVIADPDGLYLPSFAAFDAAYGRDCGYYADQGSSATVSEVLSLLVGFGGYIGFRRNGKLQIARFARPVGPPAMRFDETHIRDIRREKLPSGLSPPPWRWRVGYGRNWTVQDSDVAGSVSAARRAFLKEEIRFAIAESNGVRTNHPFAQEREVGGYLRNEADALAEAQALLAMHATSASLYRLSLDAQPFGLEIGDDVFVAFPRFDLAAGRLLTVVEINENAAEDAAEIVGYG</sequence>
<dbReference type="Proteomes" id="UP001595377">
    <property type="component" value="Unassembled WGS sequence"/>
</dbReference>
<gene>
    <name evidence="1" type="ORF">ACFOHH_16595</name>
</gene>
<proteinExistence type="predicted"/>
<reference evidence="2" key="1">
    <citation type="journal article" date="2019" name="Int. J. Syst. Evol. Microbiol.">
        <title>The Global Catalogue of Microorganisms (GCM) 10K type strain sequencing project: providing services to taxonomists for standard genome sequencing and annotation.</title>
        <authorList>
            <consortium name="The Broad Institute Genomics Platform"/>
            <consortium name="The Broad Institute Genome Sequencing Center for Infectious Disease"/>
            <person name="Wu L."/>
            <person name="Ma J."/>
        </authorList>
    </citation>
    <scope>NUCLEOTIDE SEQUENCE [LARGE SCALE GENOMIC DNA]</scope>
    <source>
        <strain evidence="2">KCTC 52677</strain>
    </source>
</reference>
<evidence type="ECO:0000313" key="2">
    <source>
        <dbReference type="Proteomes" id="UP001595377"/>
    </source>
</evidence>
<accession>A0ABV7DJ72</accession>
<dbReference type="RefSeq" id="WP_380704769.1">
    <property type="nucleotide sequence ID" value="NZ_JBHRSP010000025.1"/>
</dbReference>
<protein>
    <submittedName>
        <fullName evidence="1">Uncharacterized protein</fullName>
    </submittedName>
</protein>
<name>A0ABV7DJ72_9HYPH</name>
<comment type="caution">
    <text evidence="1">The sequence shown here is derived from an EMBL/GenBank/DDBJ whole genome shotgun (WGS) entry which is preliminary data.</text>
</comment>
<keyword evidence="2" id="KW-1185">Reference proteome</keyword>
<evidence type="ECO:0000313" key="1">
    <source>
        <dbReference type="EMBL" id="MFC3074732.1"/>
    </source>
</evidence>